<name>A0A9P5TNR3_GYMJU</name>
<evidence type="ECO:0000256" key="1">
    <source>
        <dbReference type="ARBA" id="ARBA00004141"/>
    </source>
</evidence>
<keyword evidence="8" id="KW-1185">Reference proteome</keyword>
<evidence type="ECO:0000256" key="6">
    <source>
        <dbReference type="SAM" id="Phobius"/>
    </source>
</evidence>
<dbReference type="InterPro" id="IPR011701">
    <property type="entry name" value="MFS"/>
</dbReference>
<dbReference type="PANTHER" id="PTHR43791">
    <property type="entry name" value="PERMEASE-RELATED"/>
    <property type="match status" value="1"/>
</dbReference>
<feature type="transmembrane region" description="Helical" evidence="6">
    <location>
        <begin position="97"/>
        <end position="120"/>
    </location>
</feature>
<feature type="transmembrane region" description="Helical" evidence="6">
    <location>
        <begin position="201"/>
        <end position="225"/>
    </location>
</feature>
<dbReference type="AlphaFoldDB" id="A0A9P5TNR3"/>
<feature type="transmembrane region" description="Helical" evidence="6">
    <location>
        <begin position="274"/>
        <end position="297"/>
    </location>
</feature>
<proteinExistence type="predicted"/>
<evidence type="ECO:0000256" key="3">
    <source>
        <dbReference type="ARBA" id="ARBA00022692"/>
    </source>
</evidence>
<feature type="transmembrane region" description="Helical" evidence="6">
    <location>
        <begin position="369"/>
        <end position="387"/>
    </location>
</feature>
<keyword evidence="3 6" id="KW-0812">Transmembrane</keyword>
<feature type="transmembrane region" description="Helical" evidence="6">
    <location>
        <begin position="309"/>
        <end position="329"/>
    </location>
</feature>
<accession>A0A9P5TNR3</accession>
<evidence type="ECO:0000313" key="8">
    <source>
        <dbReference type="Proteomes" id="UP000724874"/>
    </source>
</evidence>
<keyword evidence="2" id="KW-0813">Transport</keyword>
<reference evidence="7" key="1">
    <citation type="submission" date="2020-11" db="EMBL/GenBank/DDBJ databases">
        <authorList>
            <consortium name="DOE Joint Genome Institute"/>
            <person name="Ahrendt S."/>
            <person name="Riley R."/>
            <person name="Andreopoulos W."/>
            <person name="LaButti K."/>
            <person name="Pangilinan J."/>
            <person name="Ruiz-duenas F.J."/>
            <person name="Barrasa J.M."/>
            <person name="Sanchez-Garcia M."/>
            <person name="Camarero S."/>
            <person name="Miyauchi S."/>
            <person name="Serrano A."/>
            <person name="Linde D."/>
            <person name="Babiker R."/>
            <person name="Drula E."/>
            <person name="Ayuso-Fernandez I."/>
            <person name="Pacheco R."/>
            <person name="Padilla G."/>
            <person name="Ferreira P."/>
            <person name="Barriuso J."/>
            <person name="Kellner H."/>
            <person name="Castanera R."/>
            <person name="Alfaro M."/>
            <person name="Ramirez L."/>
            <person name="Pisabarro A.G."/>
            <person name="Kuo A."/>
            <person name="Tritt A."/>
            <person name="Lipzen A."/>
            <person name="He G."/>
            <person name="Yan M."/>
            <person name="Ng V."/>
            <person name="Cullen D."/>
            <person name="Martin F."/>
            <person name="Rosso M.-N."/>
            <person name="Henrissat B."/>
            <person name="Hibbett D."/>
            <person name="Martinez A.T."/>
            <person name="Grigoriev I.V."/>
        </authorList>
    </citation>
    <scope>NUCLEOTIDE SEQUENCE</scope>
    <source>
        <strain evidence="7">AH 44721</strain>
    </source>
</reference>
<dbReference type="Pfam" id="PF07690">
    <property type="entry name" value="MFS_1"/>
    <property type="match status" value="1"/>
</dbReference>
<evidence type="ECO:0000313" key="7">
    <source>
        <dbReference type="EMBL" id="KAF8903741.1"/>
    </source>
</evidence>
<dbReference type="EMBL" id="JADNYJ010000029">
    <property type="protein sequence ID" value="KAF8903741.1"/>
    <property type="molecule type" value="Genomic_DNA"/>
</dbReference>
<feature type="transmembrane region" description="Helical" evidence="6">
    <location>
        <begin position="338"/>
        <end position="357"/>
    </location>
</feature>
<gene>
    <name evidence="7" type="ORF">CPB84DRAFT_1746126</name>
</gene>
<protein>
    <submittedName>
        <fullName evidence="7">Major facilitator superfamily domain-containing protein</fullName>
    </submittedName>
</protein>
<keyword evidence="5 6" id="KW-0472">Membrane</keyword>
<comment type="subcellular location">
    <subcellularLocation>
        <location evidence="1">Membrane</location>
        <topology evidence="1">Multi-pass membrane protein</topology>
    </subcellularLocation>
</comment>
<dbReference type="OrthoDB" id="6730379at2759"/>
<dbReference type="Gene3D" id="1.20.1250.20">
    <property type="entry name" value="MFS general substrate transporter like domains"/>
    <property type="match status" value="2"/>
</dbReference>
<sequence>MVSQLNYSQSSEKFDQEKAEISIVLDNVVPELEDDKGSKDHAYRANLKEARDEALVLLSSEGRPSHFIDSLVLDKQTISFTSVFGLSKEADLTGDDYSLLGSIVYIAQLVMQPLSAYLLVKFRLSTYIPFIVTAWGYRSLVLLGTFEASVQASFILIVQIWYRRHEQGLRLACLYSATGWINVFGPLIMFGIGHINSDVVYPYQIVSILLGGVTFLVGLLAFAIFPDNAVHCKFLTTKEKIMAVERLRANQQGLETKSFKIKQVLEMVVDIKSWCWIGLSFVTSIASGGFNTFSPLILKGFGFSGDKVMLLLIPYGVLQIIFIWTGFWLNRRFSLKSIVILGGLLPCIAAAAVLLVAGRSSEDQPLLLFAYYLMSVFALVNPTVVNWQASNVAGHTKKSATTASMLMGSFAGNIVGPLLFTPKDKPYYHRASYSLSSAASGIIAMLICYSYLNRVNQRRRIKKGKAACIVDYSMLSATGAEERRLQESAVVFEMGSRAFDDLTDLENEEFIYVY</sequence>
<dbReference type="GO" id="GO:0016020">
    <property type="term" value="C:membrane"/>
    <property type="evidence" value="ECO:0007669"/>
    <property type="project" value="UniProtKB-SubCell"/>
</dbReference>
<dbReference type="Proteomes" id="UP000724874">
    <property type="component" value="Unassembled WGS sequence"/>
</dbReference>
<feature type="transmembrane region" description="Helical" evidence="6">
    <location>
        <begin position="432"/>
        <end position="452"/>
    </location>
</feature>
<keyword evidence="4 6" id="KW-1133">Transmembrane helix</keyword>
<feature type="transmembrane region" description="Helical" evidence="6">
    <location>
        <begin position="174"/>
        <end position="195"/>
    </location>
</feature>
<evidence type="ECO:0000256" key="5">
    <source>
        <dbReference type="ARBA" id="ARBA00023136"/>
    </source>
</evidence>
<dbReference type="PANTHER" id="PTHR43791:SF59">
    <property type="entry name" value="TRANSPORTER, PUTATIVE (AFU_ORTHOLOGUE AFUA_1G06550)-RELATED"/>
    <property type="match status" value="1"/>
</dbReference>
<comment type="caution">
    <text evidence="7">The sequence shown here is derived from an EMBL/GenBank/DDBJ whole genome shotgun (WGS) entry which is preliminary data.</text>
</comment>
<evidence type="ECO:0000256" key="4">
    <source>
        <dbReference type="ARBA" id="ARBA00022989"/>
    </source>
</evidence>
<organism evidence="7 8">
    <name type="scientific">Gymnopilus junonius</name>
    <name type="common">Spectacular rustgill mushroom</name>
    <name type="synonym">Gymnopilus spectabilis subsp. junonius</name>
    <dbReference type="NCBI Taxonomy" id="109634"/>
    <lineage>
        <taxon>Eukaryota</taxon>
        <taxon>Fungi</taxon>
        <taxon>Dikarya</taxon>
        <taxon>Basidiomycota</taxon>
        <taxon>Agaricomycotina</taxon>
        <taxon>Agaricomycetes</taxon>
        <taxon>Agaricomycetidae</taxon>
        <taxon>Agaricales</taxon>
        <taxon>Agaricineae</taxon>
        <taxon>Hymenogastraceae</taxon>
        <taxon>Gymnopilus</taxon>
    </lineage>
</organism>
<feature type="transmembrane region" description="Helical" evidence="6">
    <location>
        <begin position="399"/>
        <end position="420"/>
    </location>
</feature>
<evidence type="ECO:0000256" key="2">
    <source>
        <dbReference type="ARBA" id="ARBA00022448"/>
    </source>
</evidence>
<dbReference type="GO" id="GO:0022857">
    <property type="term" value="F:transmembrane transporter activity"/>
    <property type="evidence" value="ECO:0007669"/>
    <property type="project" value="InterPro"/>
</dbReference>
<feature type="transmembrane region" description="Helical" evidence="6">
    <location>
        <begin position="140"/>
        <end position="162"/>
    </location>
</feature>
<dbReference type="InterPro" id="IPR036259">
    <property type="entry name" value="MFS_trans_sf"/>
</dbReference>
<dbReference type="SUPFAM" id="SSF103473">
    <property type="entry name" value="MFS general substrate transporter"/>
    <property type="match status" value="1"/>
</dbReference>